<dbReference type="InterPro" id="IPR015330">
    <property type="entry name" value="DNA_primase/pol_bifunc_N"/>
</dbReference>
<organism evidence="2 3">
    <name type="scientific">Sphingobium chlorophenolicum L-1</name>
    <dbReference type="NCBI Taxonomy" id="690566"/>
    <lineage>
        <taxon>Bacteria</taxon>
        <taxon>Pseudomonadati</taxon>
        <taxon>Pseudomonadota</taxon>
        <taxon>Alphaproteobacteria</taxon>
        <taxon>Sphingomonadales</taxon>
        <taxon>Sphingomonadaceae</taxon>
        <taxon>Sphingobium</taxon>
    </lineage>
</organism>
<dbReference type="SMART" id="SM00943">
    <property type="entry name" value="Prim-Pol"/>
    <property type="match status" value="1"/>
</dbReference>
<dbReference type="AlphaFoldDB" id="F6EVA6"/>
<dbReference type="SUPFAM" id="SSF56747">
    <property type="entry name" value="Prim-pol domain"/>
    <property type="match status" value="1"/>
</dbReference>
<name>F6EVA6_SPHCR</name>
<dbReference type="InterPro" id="IPR045455">
    <property type="entry name" value="NrS-1_pol-like_helicase"/>
</dbReference>
<dbReference type="Gene3D" id="3.40.50.300">
    <property type="entry name" value="P-loop containing nucleotide triphosphate hydrolases"/>
    <property type="match status" value="1"/>
</dbReference>
<accession>F6EVA6</accession>
<dbReference type="SUPFAM" id="SSF52540">
    <property type="entry name" value="P-loop containing nucleoside triphosphate hydrolases"/>
    <property type="match status" value="1"/>
</dbReference>
<dbReference type="Proteomes" id="UP000007150">
    <property type="component" value="Chromosome 1"/>
</dbReference>
<dbReference type="InterPro" id="IPR027417">
    <property type="entry name" value="P-loop_NTPase"/>
</dbReference>
<keyword evidence="3" id="KW-1185">Reference proteome</keyword>
<feature type="domain" description="DNA primase/polymerase bifunctional N-terminal" evidence="1">
    <location>
        <begin position="15"/>
        <end position="165"/>
    </location>
</feature>
<dbReference type="HOGENOM" id="CLU_368349_0_0_5"/>
<evidence type="ECO:0000313" key="3">
    <source>
        <dbReference type="Proteomes" id="UP000007150"/>
    </source>
</evidence>
<dbReference type="Gene3D" id="3.30.720.160">
    <property type="entry name" value="Bifunctional DNA primase/polymerase, N-terminal"/>
    <property type="match status" value="1"/>
</dbReference>
<gene>
    <name evidence="2" type="ORF">Sphch_1990</name>
</gene>
<sequence length="694" mass="77516">MTINSDCSGSWNTRFSDIYRLGLSPIPVLPKDKKPAIQWKVLQTERASVEQIKVWDASSFNVGIATGRLSNVIVFDTDNVEAEQFMANLDLPVTAKSKTAKGYHWMFAHPGFAVRNHVRLEKYKLDVRGDGGFIVAPPSIHPDGSIYQWVNHPMDVGFAQAPADLLALLETGGAGNSLILANDAAAPSEFQDGGLGQWLSRQLYMACRELSEAPEGQRNNTLNAVAFRLAQDVAGCRLAWEPFSAALYNGAVAIGLPSDEARATLESAWKGGVAAPSLWPQTALDYVYVAGTDEFVHLPSGEPLRKQPFNTVFSGDRPQGIGKTTMASFLTDNQIIRMAQNFRYDPGKPAGIYDHNGRPYVNSYRPSDVEPLSGDPSPFEDFLAYLVPDQAEREHLVKYIAWTVRYPARKLQHAILMKGAQGTGKTTLSHIWAKLVGEWNFRPTTSEEMNSGWHYFLEGKILVVLEEMNLGAGLTVYNKLKDLITGPTVSVNKKGKDIREVPNFTNLVCFSNLPNPILIENDDRRFFVIDSPAVRREAAYYREFNTWWKENIGVVMSFFQSVDLDDFDPMAPPPVTEAKERLKAASRAPLEQELAHMMEDGEGPFARDVGTLLEVKTALDRSTRYTDLAIRQALSSLGSQKLRQIRGTGRWDHTCPFSIWIPDAKAKPSLWAFKNADHWKLEDDESLRKEHSRH</sequence>
<evidence type="ECO:0000313" key="2">
    <source>
        <dbReference type="EMBL" id="AEG49667.1"/>
    </source>
</evidence>
<dbReference type="KEGG" id="sch:Sphch_1990"/>
<dbReference type="Pfam" id="PF09250">
    <property type="entry name" value="Prim-Pol"/>
    <property type="match status" value="1"/>
</dbReference>
<reference evidence="2 3" key="1">
    <citation type="submission" date="2011-05" db="EMBL/GenBank/DDBJ databases">
        <title>Complete sequence of chromosome 1 of Sphingobium chlorophenolicum L-1.</title>
        <authorList>
            <consortium name="US DOE Joint Genome Institute"/>
            <person name="Lucas S."/>
            <person name="Han J."/>
            <person name="Lapidus A."/>
            <person name="Cheng J.-F."/>
            <person name="Goodwin L."/>
            <person name="Pitluck S."/>
            <person name="Peters L."/>
            <person name="Daligault H."/>
            <person name="Han C."/>
            <person name="Tapia R."/>
            <person name="Land M."/>
            <person name="Hauser L."/>
            <person name="Kyrpides N."/>
            <person name="Ivanova N."/>
            <person name="Pagani I."/>
            <person name="Turner P."/>
            <person name="Copley S."/>
            <person name="Woyke T."/>
        </authorList>
    </citation>
    <scope>NUCLEOTIDE SEQUENCE [LARGE SCALE GENOMIC DNA]</scope>
    <source>
        <strain evidence="2 3">L-1</strain>
    </source>
</reference>
<dbReference type="Pfam" id="PF19263">
    <property type="entry name" value="DUF5906"/>
    <property type="match status" value="1"/>
</dbReference>
<proteinExistence type="predicted"/>
<dbReference type="EMBL" id="CP002798">
    <property type="protein sequence ID" value="AEG49667.1"/>
    <property type="molecule type" value="Genomic_DNA"/>
</dbReference>
<evidence type="ECO:0000259" key="1">
    <source>
        <dbReference type="SMART" id="SM00943"/>
    </source>
</evidence>
<dbReference type="CDD" id="cd04859">
    <property type="entry name" value="Prim_Pol"/>
    <property type="match status" value="1"/>
</dbReference>
<dbReference type="STRING" id="690566.Sphch_1990"/>
<protein>
    <submittedName>
        <fullName evidence="2">Bifunctional DNA primase/polymerase</fullName>
    </submittedName>
</protein>